<keyword evidence="7" id="KW-1185">Reference proteome</keyword>
<dbReference type="GO" id="GO:0008270">
    <property type="term" value="F:zinc ion binding"/>
    <property type="evidence" value="ECO:0007669"/>
    <property type="project" value="InterPro"/>
</dbReference>
<keyword evidence="8" id="KW-0378">Hydrolase</keyword>
<sequence>MDSLEDAVVPRALYEELLRNYQQQQEEMRHLQQELERTRRQLVQQAKKLKEYGALVSEMKELRDLNRRLQDVLLLRLGSDNLREGAEQKVVFITGRVHPGETPSSFVCQGIIDFLISQHPIARVLREHLVFKIAPMLNPDGVYLGNYRCSLMGFDLNRHWLDPSPWAHPTLHGVKQLIIQMYNDPKTSLEFYIDIHAHSTMMNGFMYGNIFEDEERFQRQAIFPKLLCQNAEDFSYSSTSFNRDAVKAGTGRRFLGGLLDHTSYCYTLEVSFYSYIIGGTTAAVPYTEEAYMKLGRNVARTFLDYYRLNPLVEKVAIPMPRLRKEKPPPYKHPLLRGPARNHPNGKGDKKSSVNHKDPSNSF</sequence>
<dbReference type="CDD" id="cd06908">
    <property type="entry name" value="M14_AGBL4_like"/>
    <property type="match status" value="1"/>
</dbReference>
<feature type="region of interest" description="Disordered" evidence="5">
    <location>
        <begin position="322"/>
        <end position="362"/>
    </location>
</feature>
<dbReference type="AlphaFoldDB" id="A0A6J2EPS1"/>
<evidence type="ECO:0000256" key="3">
    <source>
        <dbReference type="PROSITE-ProRule" id="PRU01379"/>
    </source>
</evidence>
<feature type="compositionally biased region" description="Basic and acidic residues" evidence="5">
    <location>
        <begin position="345"/>
        <end position="362"/>
    </location>
</feature>
<gene>
    <name evidence="8" type="primary">LOC113933182</name>
</gene>
<feature type="domain" description="Peptidase M14" evidence="6">
    <location>
        <begin position="27"/>
        <end position="306"/>
    </location>
</feature>
<accession>A0A6J2EPS1</accession>
<dbReference type="Proteomes" id="UP000515165">
    <property type="component" value="Chromosome 4"/>
</dbReference>
<evidence type="ECO:0000256" key="1">
    <source>
        <dbReference type="ARBA" id="ARBA00001947"/>
    </source>
</evidence>
<reference evidence="8" key="1">
    <citation type="submission" date="2025-08" db="UniProtKB">
        <authorList>
            <consortium name="RefSeq"/>
        </authorList>
    </citation>
    <scope>IDENTIFICATION</scope>
    <source>
        <tissue evidence="8">Blood</tissue>
    </source>
</reference>
<dbReference type="PANTHER" id="PTHR12756:SF9">
    <property type="entry name" value="CYTOSOLIC CARBOXYPEPTIDASE 6"/>
    <property type="match status" value="1"/>
</dbReference>
<protein>
    <submittedName>
        <fullName evidence="8">Cytosolic carboxypeptidase 6 isoform X7</fullName>
    </submittedName>
</protein>
<dbReference type="Pfam" id="PF00246">
    <property type="entry name" value="Peptidase_M14"/>
    <property type="match status" value="1"/>
</dbReference>
<proteinExistence type="inferred from homology"/>
<feature type="coiled-coil region" evidence="4">
    <location>
        <begin position="11"/>
        <end position="52"/>
    </location>
</feature>
<evidence type="ECO:0000256" key="4">
    <source>
        <dbReference type="SAM" id="Coils"/>
    </source>
</evidence>
<dbReference type="Gene3D" id="3.40.630.10">
    <property type="entry name" value="Zn peptidases"/>
    <property type="match status" value="1"/>
</dbReference>
<dbReference type="PROSITE" id="PS52035">
    <property type="entry name" value="PEPTIDASE_M14"/>
    <property type="match status" value="1"/>
</dbReference>
<keyword evidence="4" id="KW-0175">Coiled coil</keyword>
<dbReference type="PANTHER" id="PTHR12756">
    <property type="entry name" value="CYTOSOLIC CARBOXYPEPTIDASE"/>
    <property type="match status" value="1"/>
</dbReference>
<dbReference type="SUPFAM" id="SSF53187">
    <property type="entry name" value="Zn-dependent exopeptidases"/>
    <property type="match status" value="1"/>
</dbReference>
<dbReference type="FunFam" id="3.40.630.10:FF:000062">
    <property type="entry name" value="Cytosolic carboxypeptidase 6"/>
    <property type="match status" value="1"/>
</dbReference>
<keyword evidence="8" id="KW-0645">Protease</keyword>
<evidence type="ECO:0000256" key="5">
    <source>
        <dbReference type="SAM" id="MobiDB-lite"/>
    </source>
</evidence>
<keyword evidence="8" id="KW-0121">Carboxypeptidase</keyword>
<feature type="active site" description="Proton donor/acceptor" evidence="3">
    <location>
        <position position="269"/>
    </location>
</feature>
<evidence type="ECO:0000313" key="8">
    <source>
        <dbReference type="RefSeq" id="XP_027468892.1"/>
    </source>
</evidence>
<organism evidence="7 8">
    <name type="scientific">Zalophus californianus</name>
    <name type="common">California sealion</name>
    <dbReference type="NCBI Taxonomy" id="9704"/>
    <lineage>
        <taxon>Eukaryota</taxon>
        <taxon>Metazoa</taxon>
        <taxon>Chordata</taxon>
        <taxon>Craniata</taxon>
        <taxon>Vertebrata</taxon>
        <taxon>Euteleostomi</taxon>
        <taxon>Mammalia</taxon>
        <taxon>Eutheria</taxon>
        <taxon>Laurasiatheria</taxon>
        <taxon>Carnivora</taxon>
        <taxon>Caniformia</taxon>
        <taxon>Pinnipedia</taxon>
        <taxon>Otariidae</taxon>
        <taxon>Zalophus</taxon>
    </lineage>
</organism>
<comment type="similarity">
    <text evidence="2 3">Belongs to the peptidase M14 family.</text>
</comment>
<dbReference type="InterPro" id="IPR000834">
    <property type="entry name" value="Peptidase_M14"/>
</dbReference>
<name>A0A6J2EPS1_ZALCA</name>
<comment type="cofactor">
    <cofactor evidence="1">
        <name>Zn(2+)</name>
        <dbReference type="ChEBI" id="CHEBI:29105"/>
    </cofactor>
</comment>
<dbReference type="GeneID" id="113933182"/>
<evidence type="ECO:0000256" key="2">
    <source>
        <dbReference type="ARBA" id="ARBA00005988"/>
    </source>
</evidence>
<dbReference type="GO" id="GO:0004181">
    <property type="term" value="F:metallocarboxypeptidase activity"/>
    <property type="evidence" value="ECO:0007669"/>
    <property type="project" value="InterPro"/>
</dbReference>
<evidence type="ECO:0000313" key="7">
    <source>
        <dbReference type="Proteomes" id="UP000515165"/>
    </source>
</evidence>
<dbReference type="RefSeq" id="XP_027468892.1">
    <property type="nucleotide sequence ID" value="XM_027613091.2"/>
</dbReference>
<evidence type="ECO:0000259" key="6">
    <source>
        <dbReference type="PROSITE" id="PS52035"/>
    </source>
</evidence>
<dbReference type="GO" id="GO:0006508">
    <property type="term" value="P:proteolysis"/>
    <property type="evidence" value="ECO:0007669"/>
    <property type="project" value="InterPro"/>
</dbReference>
<dbReference type="InterPro" id="IPR050821">
    <property type="entry name" value="Cytosolic_carboxypeptidase"/>
</dbReference>